<comment type="caution">
    <text evidence="2">The sequence shown here is derived from an EMBL/GenBank/DDBJ whole genome shotgun (WGS) entry which is preliminary data.</text>
</comment>
<accession>A0ABD0KV71</accession>
<feature type="signal peptide" evidence="1">
    <location>
        <begin position="1"/>
        <end position="27"/>
    </location>
</feature>
<name>A0ABD0KV71_9CAEN</name>
<feature type="chain" id="PRO_5044768718" description="DUF3456 domain-containing protein" evidence="1">
    <location>
        <begin position="28"/>
        <end position="207"/>
    </location>
</feature>
<dbReference type="EMBL" id="JACVVK020000120">
    <property type="protein sequence ID" value="KAK7491060.1"/>
    <property type="molecule type" value="Genomic_DNA"/>
</dbReference>
<dbReference type="InterPro" id="IPR052682">
    <property type="entry name" value="MZB1"/>
</dbReference>
<dbReference type="PANTHER" id="PTHR15881">
    <property type="entry name" value="MARGINAL ZONE B- AND B1-CELL-SPECIFIC PROTEIN"/>
    <property type="match status" value="1"/>
</dbReference>
<sequence>MLRAFVQIVSLAGFNSFLLAHIGNVHCEGPDAEKSTGVAPVAEPKKVCHAEHTVEDEYSLHMPLDLKCDACRIVAYVLTEGFKNVSEKAKARSKTKQRRTFAEHQILEFVENTCSHKGYFKKYGLVVVNKTRRLSGRGLETYRNTGVWTGGLWPMRLSSMCTQYTGELGEWEVFHAWENGQYLEDFICRNEEMPHICPPLSQLLTAN</sequence>
<dbReference type="Proteomes" id="UP001519460">
    <property type="component" value="Unassembled WGS sequence"/>
</dbReference>
<dbReference type="PANTHER" id="PTHR15881:SF2">
    <property type="entry name" value="MARGINAL ZONE B- AND B1-CELL-SPECIFIC PROTEIN"/>
    <property type="match status" value="1"/>
</dbReference>
<dbReference type="AlphaFoldDB" id="A0ABD0KV71"/>
<gene>
    <name evidence="2" type="ORF">BaRGS_00017756</name>
</gene>
<evidence type="ECO:0000256" key="1">
    <source>
        <dbReference type="SAM" id="SignalP"/>
    </source>
</evidence>
<evidence type="ECO:0000313" key="3">
    <source>
        <dbReference type="Proteomes" id="UP001519460"/>
    </source>
</evidence>
<organism evidence="2 3">
    <name type="scientific">Batillaria attramentaria</name>
    <dbReference type="NCBI Taxonomy" id="370345"/>
    <lineage>
        <taxon>Eukaryota</taxon>
        <taxon>Metazoa</taxon>
        <taxon>Spiralia</taxon>
        <taxon>Lophotrochozoa</taxon>
        <taxon>Mollusca</taxon>
        <taxon>Gastropoda</taxon>
        <taxon>Caenogastropoda</taxon>
        <taxon>Sorbeoconcha</taxon>
        <taxon>Cerithioidea</taxon>
        <taxon>Batillariidae</taxon>
        <taxon>Batillaria</taxon>
    </lineage>
</organism>
<protein>
    <recommendedName>
        <fullName evidence="4">DUF3456 domain-containing protein</fullName>
    </recommendedName>
</protein>
<keyword evidence="1" id="KW-0732">Signal</keyword>
<evidence type="ECO:0000313" key="2">
    <source>
        <dbReference type="EMBL" id="KAK7491060.1"/>
    </source>
</evidence>
<reference evidence="2 3" key="1">
    <citation type="journal article" date="2023" name="Sci. Data">
        <title>Genome assembly of the Korean intertidal mud-creeper Batillaria attramentaria.</title>
        <authorList>
            <person name="Patra A.K."/>
            <person name="Ho P.T."/>
            <person name="Jun S."/>
            <person name="Lee S.J."/>
            <person name="Kim Y."/>
            <person name="Won Y.J."/>
        </authorList>
    </citation>
    <scope>NUCLEOTIDE SEQUENCE [LARGE SCALE GENOMIC DNA]</scope>
    <source>
        <strain evidence="2">Wonlab-2016</strain>
    </source>
</reference>
<proteinExistence type="predicted"/>
<evidence type="ECO:0008006" key="4">
    <source>
        <dbReference type="Google" id="ProtNLM"/>
    </source>
</evidence>
<keyword evidence="3" id="KW-1185">Reference proteome</keyword>